<dbReference type="Proteomes" id="UP000800038">
    <property type="component" value="Unassembled WGS sequence"/>
</dbReference>
<sequence length="194" mass="21750">MSTSHHHTSHPPSSQILDTLSRWHSTKREANLIKRLGMRTLEIIAIALAMLVLPATIHRIIQSLDGAYDILGRTARSPHTTVPWISIVIAAVVLLGWHVWLVRLSYMTIVEDTAGPKEDSGTYQTDGSEDMRRKPEEGVSWGRVLGRIVIPSLLLVLGVQFTYQLLHRTVHPKELVTSNMVDMQEAVGQLYGFQ</sequence>
<dbReference type="OrthoDB" id="3792161at2759"/>
<keyword evidence="3" id="KW-1185">Reference proteome</keyword>
<protein>
    <submittedName>
        <fullName evidence="2">Uncharacterized protein</fullName>
    </submittedName>
</protein>
<feature type="transmembrane region" description="Helical" evidence="1">
    <location>
        <begin position="81"/>
        <end position="102"/>
    </location>
</feature>
<evidence type="ECO:0000256" key="1">
    <source>
        <dbReference type="SAM" id="Phobius"/>
    </source>
</evidence>
<dbReference type="EMBL" id="ML976011">
    <property type="protein sequence ID" value="KAF1945184.1"/>
    <property type="molecule type" value="Genomic_DNA"/>
</dbReference>
<evidence type="ECO:0000313" key="3">
    <source>
        <dbReference type="Proteomes" id="UP000800038"/>
    </source>
</evidence>
<name>A0A6A5SZP5_9PLEO</name>
<keyword evidence="1" id="KW-1133">Transmembrane helix</keyword>
<keyword evidence="1" id="KW-0472">Membrane</keyword>
<organism evidence="2 3">
    <name type="scientific">Clathrospora elynae</name>
    <dbReference type="NCBI Taxonomy" id="706981"/>
    <lineage>
        <taxon>Eukaryota</taxon>
        <taxon>Fungi</taxon>
        <taxon>Dikarya</taxon>
        <taxon>Ascomycota</taxon>
        <taxon>Pezizomycotina</taxon>
        <taxon>Dothideomycetes</taxon>
        <taxon>Pleosporomycetidae</taxon>
        <taxon>Pleosporales</taxon>
        <taxon>Diademaceae</taxon>
        <taxon>Clathrospora</taxon>
    </lineage>
</organism>
<dbReference type="AlphaFoldDB" id="A0A6A5SZP5"/>
<feature type="transmembrane region" description="Helical" evidence="1">
    <location>
        <begin position="144"/>
        <end position="163"/>
    </location>
</feature>
<keyword evidence="1" id="KW-0812">Transmembrane</keyword>
<accession>A0A6A5SZP5</accession>
<proteinExistence type="predicted"/>
<evidence type="ECO:0000313" key="2">
    <source>
        <dbReference type="EMBL" id="KAF1945184.1"/>
    </source>
</evidence>
<feature type="transmembrane region" description="Helical" evidence="1">
    <location>
        <begin position="41"/>
        <end position="61"/>
    </location>
</feature>
<gene>
    <name evidence="2" type="ORF">EJ02DRAFT_339087</name>
</gene>
<reference evidence="2" key="1">
    <citation type="journal article" date="2020" name="Stud. Mycol.">
        <title>101 Dothideomycetes genomes: a test case for predicting lifestyles and emergence of pathogens.</title>
        <authorList>
            <person name="Haridas S."/>
            <person name="Albert R."/>
            <person name="Binder M."/>
            <person name="Bloem J."/>
            <person name="Labutti K."/>
            <person name="Salamov A."/>
            <person name="Andreopoulos B."/>
            <person name="Baker S."/>
            <person name="Barry K."/>
            <person name="Bills G."/>
            <person name="Bluhm B."/>
            <person name="Cannon C."/>
            <person name="Castanera R."/>
            <person name="Culley D."/>
            <person name="Daum C."/>
            <person name="Ezra D."/>
            <person name="Gonzalez J."/>
            <person name="Henrissat B."/>
            <person name="Kuo A."/>
            <person name="Liang C."/>
            <person name="Lipzen A."/>
            <person name="Lutzoni F."/>
            <person name="Magnuson J."/>
            <person name="Mondo S."/>
            <person name="Nolan M."/>
            <person name="Ohm R."/>
            <person name="Pangilinan J."/>
            <person name="Park H.-J."/>
            <person name="Ramirez L."/>
            <person name="Alfaro M."/>
            <person name="Sun H."/>
            <person name="Tritt A."/>
            <person name="Yoshinaga Y."/>
            <person name="Zwiers L.-H."/>
            <person name="Turgeon B."/>
            <person name="Goodwin S."/>
            <person name="Spatafora J."/>
            <person name="Crous P."/>
            <person name="Grigoriev I."/>
        </authorList>
    </citation>
    <scope>NUCLEOTIDE SEQUENCE</scope>
    <source>
        <strain evidence="2">CBS 161.51</strain>
    </source>
</reference>